<keyword evidence="2" id="KW-1185">Reference proteome</keyword>
<sequence length="1789" mass="204847">MANPANAGIPPEYLTAQLAGIWSGWNGLGDREIVREASAKGTHIELAHKFLEQRRHCSLQEARDFFFNEVEIWLSTLLTRKQIHRASHILKNVGKNPTDYIKTFCLKCKETDLRNYLAHHVESSFSNDEKAAWILIQLLAKREQEVGQNDLISHKCLEEIINTPQSIKDALYTEIYFYCYEPEIVAYLKNTVLWDYLLTNNRVDLIKLWIDLSFGESDSLLFGDEHRSDIRLLFTNLKITDDMVSSVEISNGMDHTKNIVLNYLSRYGIFSDKERDDVKLILRRFFEQCVPVSEFQKILSRPFCNIDRNNFNLKVLELHLSRYYCENTEKKALDLKNRKLYESLEKLTKAEENFEHHLEQGIIETINYLSNDFSQYLKINPIVSFTLVLLHVLKVGRISNNEKLKDILANQCELKTESFSISKDVLDSTLHQLPFLKYELESKSIKNSITMYQLLDGFKNLNCKTFFKWRLKNGAMPDFSNESLVRKFGHKEKLSFINFLKEARPNMAANFFQKQEEKLIGGISSKAKCQASLCAHIFALRHLKDIEILCGCISFLEILGVDSENLRLHITVARFVEEELDVSIGSLLESSIFNNQEDLRTVLNYLERAFHSRLDIQILNDSESFFRTLSLWDVVVKFAKIHRAPLPLSMLKFLASYDAWLEFALVSHIFRYSIEQVVDCIQHFDSCSMREHLILALRNDDLLKEFLSVEHENHSDEIANEKNSNRVSIEQGANNKDLSSETLVLDRTGKHSVVSSSKIIDDLWHIILNCHQSQDPPGALLKASRKFRLPILTLLATCFEPSSTLSYCFTWLTISADTADFTKEYEQYLDSQIWSAITVMNLFQNLVCHGFVTTLKRGLHIFLPDNPLNLFFSSLNECLESGNFKSCQESLEKFIADCNNYRCNKIIDWDSSDASYLENVNWIQTVVVRCVMVALDKALRSTRARIDYLNVLIESEFDKKLAVNVPNFNILLECTKILSGTQVVLDFLSFDTTQETCKSEEEIEKCINELIYLEDYSSALRLSKITNSNASKVKLAQYRSEFKKSADKNGQVESLFWSRCASDFKMYEVNYEKSAEFFVEHAEKVRSNQERFEILKLALEILKENSTDRRTCDTVEMAMWKSCILAGPDNIEIKPQETVFRKLKTELLSNISDLKVSCPLTGPEEESAVELLIGRLLDAGKLDTALRIGTIFNHRNKNLQILMLCLSLAEGEITPYQLTPQQRSLLAESEKQRIRNNTLLSLKRLPSTSSLNLSASNANTSSISESINATAIVEQQEQLDCLSLLTNLVEILNRGVEIGIRILLCYRLSIQLGKSYQVLLTLSDPMHLLQEIVASSYDRKLEIAKDVITSYQIENKRLAHFLAEEIVAHITQVIEDGLNDPTTASNYNMNLQSVIELCKDSSLLGLKLLDMAHKLLGHSNGEKRNLVTLKIIVELLIRSHDCFTASCNMEGIASVLRKCQQLANSLQNLKHWSLLVRLITGVGRFTEMNYIFQILKEHDQFETLLGRGMDKVPGLRMALLDFLKRNCPEDGDLFNIVALHFRLYYEIALVWKNEAKDVINLLVKDARKECGRTLFNANVEIKFTKNETTEMRLKLILANLTHATQYFLQDNKLNLANRSSQQAQLIALQICLFQNTPISGGQFPCLLQLSSEEVNRAISRHLSFPQALILARAYDHHVDWSSALYSHCLVGGNSRYLREFLASKKLTAALVADCARRYRLEKNASTVMNDGMRSLLMGLDDVRAKYVLASQLGFKDIVETLLDEPIKGGFLRDAAFNRRSDLESFLSET</sequence>
<name>A0ACC2ND35_9HYME</name>
<evidence type="ECO:0000313" key="2">
    <source>
        <dbReference type="Proteomes" id="UP001239111"/>
    </source>
</evidence>
<gene>
    <name evidence="1" type="ORF">QAD02_000265</name>
</gene>
<comment type="caution">
    <text evidence="1">The sequence shown here is derived from an EMBL/GenBank/DDBJ whole genome shotgun (WGS) entry which is preliminary data.</text>
</comment>
<dbReference type="EMBL" id="CM056743">
    <property type="protein sequence ID" value="KAJ8669006.1"/>
    <property type="molecule type" value="Genomic_DNA"/>
</dbReference>
<proteinExistence type="predicted"/>
<dbReference type="Proteomes" id="UP001239111">
    <property type="component" value="Chromosome 3"/>
</dbReference>
<reference evidence="1" key="1">
    <citation type="submission" date="2023-04" db="EMBL/GenBank/DDBJ databases">
        <title>A chromosome-level genome assembly of the parasitoid wasp Eretmocerus hayati.</title>
        <authorList>
            <person name="Zhong Y."/>
            <person name="Liu S."/>
            <person name="Liu Y."/>
        </authorList>
    </citation>
    <scope>NUCLEOTIDE SEQUENCE</scope>
    <source>
        <strain evidence="1">ZJU_SS_LIU_2023</strain>
    </source>
</reference>
<evidence type="ECO:0000313" key="1">
    <source>
        <dbReference type="EMBL" id="KAJ8669006.1"/>
    </source>
</evidence>
<protein>
    <submittedName>
        <fullName evidence="1">Uncharacterized protein</fullName>
    </submittedName>
</protein>
<organism evidence="1 2">
    <name type="scientific">Eretmocerus hayati</name>
    <dbReference type="NCBI Taxonomy" id="131215"/>
    <lineage>
        <taxon>Eukaryota</taxon>
        <taxon>Metazoa</taxon>
        <taxon>Ecdysozoa</taxon>
        <taxon>Arthropoda</taxon>
        <taxon>Hexapoda</taxon>
        <taxon>Insecta</taxon>
        <taxon>Pterygota</taxon>
        <taxon>Neoptera</taxon>
        <taxon>Endopterygota</taxon>
        <taxon>Hymenoptera</taxon>
        <taxon>Apocrita</taxon>
        <taxon>Proctotrupomorpha</taxon>
        <taxon>Chalcidoidea</taxon>
        <taxon>Aphelinidae</taxon>
        <taxon>Aphelininae</taxon>
        <taxon>Eretmocerus</taxon>
    </lineage>
</organism>
<accession>A0ACC2ND35</accession>